<dbReference type="Proteomes" id="UP000887576">
    <property type="component" value="Unplaced"/>
</dbReference>
<organism evidence="1 2">
    <name type="scientific">Panagrolaimus sp. JU765</name>
    <dbReference type="NCBI Taxonomy" id="591449"/>
    <lineage>
        <taxon>Eukaryota</taxon>
        <taxon>Metazoa</taxon>
        <taxon>Ecdysozoa</taxon>
        <taxon>Nematoda</taxon>
        <taxon>Chromadorea</taxon>
        <taxon>Rhabditida</taxon>
        <taxon>Tylenchina</taxon>
        <taxon>Panagrolaimomorpha</taxon>
        <taxon>Panagrolaimoidea</taxon>
        <taxon>Panagrolaimidae</taxon>
        <taxon>Panagrolaimus</taxon>
    </lineage>
</organism>
<evidence type="ECO:0000313" key="1">
    <source>
        <dbReference type="Proteomes" id="UP000887576"/>
    </source>
</evidence>
<name>A0AC34QA76_9BILA</name>
<proteinExistence type="predicted"/>
<dbReference type="WBParaSite" id="JU765_v2.g1433.t1">
    <property type="protein sequence ID" value="JU765_v2.g1433.t1"/>
    <property type="gene ID" value="JU765_v2.g1433"/>
</dbReference>
<sequence>MNTHFLDIFKFNFGAQFASKILTFLINSYFIRHVSINLLGLVNVRMTLLYTTIAFLVREPFRKTCLGSDLSPRQAVNFSILIYPVSLLYTCIFSTIWYFLDCPEPQYETAYLKLIMAFGSSAFIELLVEPLAIFALKTGHNGYFSFASSVLMFLQRSIAFVLIVVFNFDHIDAFCASQIAGSIVYAILYVYKFWSLSSESSQPDSTCGEREIKLLLSLTAHAFLKQALTDGAGYIMVFTDVFSLKMQGVYDIIERLGSLVTRLVLAPLEESAFIYFSSNLNRTGSNVKHSNKTWKKVTDTYFNVLKVVIMLGLVLLVFGIPYSSLAVRIYGGSVLVENNGHQMLDLYLLYLLVMAINGITECFAFATMGSREIFHHGSFLLVSSIVHFTLNVVLSRYIGVFGFIVANIVNSVLRIVYNGRYILKLSQTKFPVSFIFPSIGLTVIFLMDIVVLAIASIIFGSEATDLVHIGAHVAIGGVFFLGTMRYMYYNEQLFSPLLKKEE</sequence>
<protein>
    <submittedName>
        <fullName evidence="2">Protein RFT1 homolog</fullName>
    </submittedName>
</protein>
<evidence type="ECO:0000313" key="2">
    <source>
        <dbReference type="WBParaSite" id="JU765_v2.g1433.t1"/>
    </source>
</evidence>
<reference evidence="2" key="1">
    <citation type="submission" date="2022-11" db="UniProtKB">
        <authorList>
            <consortium name="WormBaseParasite"/>
        </authorList>
    </citation>
    <scope>IDENTIFICATION</scope>
</reference>
<accession>A0AC34QA76</accession>